<sequence>MYSQDITQRLLAPLKLYEQNRNDNPGRNKASQRLHDFEAGREEMSDRAVLNLTDPDSFSIEVDDSLDPFIVAKYKDSNSTLVLRSGFNEDSDLDAAIAYHELVHAYQDQQLKRRVMKGESQALLEYQNRRANTVDADKRSIIADEEQAYIMQTYVLNILTDGRLQHDVASGSLSSDDYMNLLGAQSNDRPVLEHFINVAEIMYSSGTTIDNNTEVFSQFMTDYHRRAGRSPYEISPSGELVPIP</sequence>
<dbReference type="EMBL" id="MGAY01000050">
    <property type="protein sequence ID" value="OGK55883.1"/>
    <property type="molecule type" value="Genomic_DNA"/>
</dbReference>
<dbReference type="AlphaFoldDB" id="A0A1F7JJW1"/>
<name>A0A1F7JJW1_9BACT</name>
<accession>A0A1F7JJW1</accession>
<dbReference type="Proteomes" id="UP000176376">
    <property type="component" value="Unassembled WGS sequence"/>
</dbReference>
<reference evidence="1 2" key="1">
    <citation type="journal article" date="2016" name="Nat. Commun.">
        <title>Thousands of microbial genomes shed light on interconnected biogeochemical processes in an aquifer system.</title>
        <authorList>
            <person name="Anantharaman K."/>
            <person name="Brown C.T."/>
            <person name="Hug L.A."/>
            <person name="Sharon I."/>
            <person name="Castelle C.J."/>
            <person name="Probst A.J."/>
            <person name="Thomas B.C."/>
            <person name="Singh A."/>
            <person name="Wilkins M.J."/>
            <person name="Karaoz U."/>
            <person name="Brodie E.L."/>
            <person name="Williams K.H."/>
            <person name="Hubbard S.S."/>
            <person name="Banfield J.F."/>
        </authorList>
    </citation>
    <scope>NUCLEOTIDE SEQUENCE [LARGE SCALE GENOMIC DNA]</scope>
</reference>
<evidence type="ECO:0000313" key="2">
    <source>
        <dbReference type="Proteomes" id="UP000176376"/>
    </source>
</evidence>
<evidence type="ECO:0000313" key="1">
    <source>
        <dbReference type="EMBL" id="OGK55883.1"/>
    </source>
</evidence>
<gene>
    <name evidence="1" type="ORF">A3J15_03610</name>
</gene>
<organism evidence="1 2">
    <name type="scientific">Candidatus Roizmanbacteria bacterium RIFCSPLOWO2_02_FULL_38_10</name>
    <dbReference type="NCBI Taxonomy" id="1802074"/>
    <lineage>
        <taxon>Bacteria</taxon>
        <taxon>Candidatus Roizmaniibacteriota</taxon>
    </lineage>
</organism>
<proteinExistence type="predicted"/>
<protein>
    <submittedName>
        <fullName evidence="1">Uncharacterized protein</fullName>
    </submittedName>
</protein>
<comment type="caution">
    <text evidence="1">The sequence shown here is derived from an EMBL/GenBank/DDBJ whole genome shotgun (WGS) entry which is preliminary data.</text>
</comment>